<comment type="similarity">
    <text evidence="2">Belongs to the YbaB/EbfC family.</text>
</comment>
<dbReference type="PANTHER" id="PTHR33449">
    <property type="entry name" value="NUCLEOID-ASSOCIATED PROTEIN YBAB"/>
    <property type="match status" value="1"/>
</dbReference>
<name>A0A6N7X798_9FIRM</name>
<dbReference type="GO" id="GO:0005829">
    <property type="term" value="C:cytosol"/>
    <property type="evidence" value="ECO:0007669"/>
    <property type="project" value="TreeGrafter"/>
</dbReference>
<comment type="subunit">
    <text evidence="2">Homodimer.</text>
</comment>
<reference evidence="4 5" key="1">
    <citation type="submission" date="2019-08" db="EMBL/GenBank/DDBJ databases">
        <title>In-depth cultivation of the pig gut microbiome towards novel bacterial diversity and tailored functional studies.</title>
        <authorList>
            <person name="Wylensek D."/>
            <person name="Hitch T.C.A."/>
            <person name="Clavel T."/>
        </authorList>
    </citation>
    <scope>NUCLEOTIDE SEQUENCE [LARGE SCALE GENOMIC DNA]</scope>
    <source>
        <strain evidence="4 5">WCA-MUC-591-APC-4B</strain>
    </source>
</reference>
<feature type="compositionally biased region" description="Basic residues" evidence="3">
    <location>
        <begin position="1"/>
        <end position="13"/>
    </location>
</feature>
<keyword evidence="2" id="KW-0963">Cytoplasm</keyword>
<feature type="compositionally biased region" description="Low complexity" evidence="3">
    <location>
        <begin position="19"/>
        <end position="30"/>
    </location>
</feature>
<evidence type="ECO:0000256" key="3">
    <source>
        <dbReference type="SAM" id="MobiDB-lite"/>
    </source>
</evidence>
<dbReference type="AlphaFoldDB" id="A0A6N7X798"/>
<gene>
    <name evidence="4" type="ORF">FYJ65_08520</name>
</gene>
<dbReference type="SUPFAM" id="SSF82607">
    <property type="entry name" value="YbaB-like"/>
    <property type="match status" value="1"/>
</dbReference>
<proteinExistence type="inferred from homology"/>
<protein>
    <recommendedName>
        <fullName evidence="2">Nucleoid-associated protein FYJ65_08520</fullName>
    </recommendedName>
</protein>
<dbReference type="EMBL" id="VUNA01000021">
    <property type="protein sequence ID" value="MST71347.1"/>
    <property type="molecule type" value="Genomic_DNA"/>
</dbReference>
<dbReference type="HAMAP" id="MF_00274">
    <property type="entry name" value="DNA_YbaB_EbfC"/>
    <property type="match status" value="1"/>
</dbReference>
<dbReference type="PIRSF" id="PIRSF004555">
    <property type="entry name" value="UCP004555"/>
    <property type="match status" value="1"/>
</dbReference>
<dbReference type="PANTHER" id="PTHR33449:SF1">
    <property type="entry name" value="NUCLEOID-ASSOCIATED PROTEIN YBAB"/>
    <property type="match status" value="1"/>
</dbReference>
<comment type="subcellular location">
    <subcellularLocation>
        <location evidence="2">Cytoplasm</location>
        <location evidence="2">Nucleoid</location>
    </subcellularLocation>
</comment>
<sequence>MGKGMRAGKRKTKMGGGDMQKQLKQMQAMQREMEQSQAELAEREFTSTAGGGAVEVVINGNKEITKLNIDKDVVDPDDVEMLQDLLIAAVNEGMRQVDTVVEQEMSKITGGLGIPGL</sequence>
<evidence type="ECO:0000256" key="2">
    <source>
        <dbReference type="HAMAP-Rule" id="MF_00274"/>
    </source>
</evidence>
<accession>A0A6N7X798</accession>
<keyword evidence="1 2" id="KW-0238">DNA-binding</keyword>
<comment type="caution">
    <text evidence="4">The sequence shown here is derived from an EMBL/GenBank/DDBJ whole genome shotgun (WGS) entry which is preliminary data.</text>
</comment>
<dbReference type="Gene3D" id="3.30.1310.10">
    <property type="entry name" value="Nucleoid-associated protein YbaB-like domain"/>
    <property type="match status" value="1"/>
</dbReference>
<dbReference type="GO" id="GO:0043590">
    <property type="term" value="C:bacterial nucleoid"/>
    <property type="evidence" value="ECO:0007669"/>
    <property type="project" value="UniProtKB-UniRule"/>
</dbReference>
<dbReference type="NCBIfam" id="TIGR00103">
    <property type="entry name" value="DNA_YbaB_EbfC"/>
    <property type="match status" value="1"/>
</dbReference>
<feature type="region of interest" description="Disordered" evidence="3">
    <location>
        <begin position="1"/>
        <end position="46"/>
    </location>
</feature>
<dbReference type="Proteomes" id="UP000469424">
    <property type="component" value="Unassembled WGS sequence"/>
</dbReference>
<dbReference type="RefSeq" id="WP_154554910.1">
    <property type="nucleotide sequence ID" value="NZ_JAQXUZ010000016.1"/>
</dbReference>
<organism evidence="4 5">
    <name type="scientific">Mogibacterium kristiansenii</name>
    <dbReference type="NCBI Taxonomy" id="2606708"/>
    <lineage>
        <taxon>Bacteria</taxon>
        <taxon>Bacillati</taxon>
        <taxon>Bacillota</taxon>
        <taxon>Clostridia</taxon>
        <taxon>Peptostreptococcales</taxon>
        <taxon>Anaerovoracaceae</taxon>
        <taxon>Mogibacterium</taxon>
    </lineage>
</organism>
<comment type="function">
    <text evidence="2">Binds to DNA and alters its conformation. May be involved in regulation of gene expression, nucleoid organization and DNA protection.</text>
</comment>
<dbReference type="InterPro" id="IPR004401">
    <property type="entry name" value="YbaB/EbfC"/>
</dbReference>
<dbReference type="Pfam" id="PF02575">
    <property type="entry name" value="YbaB_DNA_bd"/>
    <property type="match status" value="1"/>
</dbReference>
<dbReference type="InterPro" id="IPR036894">
    <property type="entry name" value="YbaB-like_sf"/>
</dbReference>
<dbReference type="GO" id="GO:0003677">
    <property type="term" value="F:DNA binding"/>
    <property type="evidence" value="ECO:0007669"/>
    <property type="project" value="UniProtKB-UniRule"/>
</dbReference>
<evidence type="ECO:0000313" key="5">
    <source>
        <dbReference type="Proteomes" id="UP000469424"/>
    </source>
</evidence>
<keyword evidence="5" id="KW-1185">Reference proteome</keyword>
<evidence type="ECO:0000256" key="1">
    <source>
        <dbReference type="ARBA" id="ARBA00023125"/>
    </source>
</evidence>
<evidence type="ECO:0000313" key="4">
    <source>
        <dbReference type="EMBL" id="MST71347.1"/>
    </source>
</evidence>